<dbReference type="Proteomes" id="UP001648503">
    <property type="component" value="Unassembled WGS sequence"/>
</dbReference>
<accession>A0ABQ8F5E1</accession>
<dbReference type="InterPro" id="IPR003595">
    <property type="entry name" value="Tyr_Pase_cat"/>
</dbReference>
<dbReference type="SMART" id="SM00404">
    <property type="entry name" value="PTPc_motif"/>
    <property type="match status" value="1"/>
</dbReference>
<gene>
    <name evidence="6" type="ORF">BASA50_007998</name>
</gene>
<organism evidence="6 7">
    <name type="scientific">Batrachochytrium salamandrivorans</name>
    <dbReference type="NCBI Taxonomy" id="1357716"/>
    <lineage>
        <taxon>Eukaryota</taxon>
        <taxon>Fungi</taxon>
        <taxon>Fungi incertae sedis</taxon>
        <taxon>Chytridiomycota</taxon>
        <taxon>Chytridiomycota incertae sedis</taxon>
        <taxon>Chytridiomycetes</taxon>
        <taxon>Rhizophydiales</taxon>
        <taxon>Rhizophydiales incertae sedis</taxon>
        <taxon>Batrachochytrium</taxon>
    </lineage>
</organism>
<name>A0ABQ8F5E1_9FUNG</name>
<evidence type="ECO:0000256" key="2">
    <source>
        <dbReference type="ARBA" id="ARBA00022912"/>
    </source>
</evidence>
<dbReference type="InterPro" id="IPR020422">
    <property type="entry name" value="TYR_PHOSPHATASE_DUAL_dom"/>
</dbReference>
<dbReference type="InterPro" id="IPR016130">
    <property type="entry name" value="Tyr_Pase_AS"/>
</dbReference>
<protein>
    <recommendedName>
        <fullName evidence="8">Tyrosine specific protein phosphatases domain-containing protein</fullName>
    </recommendedName>
</protein>
<dbReference type="SUPFAM" id="SSF52799">
    <property type="entry name" value="(Phosphotyrosine protein) phosphatases II"/>
    <property type="match status" value="1"/>
</dbReference>
<evidence type="ECO:0000256" key="3">
    <source>
        <dbReference type="SAM" id="MobiDB-lite"/>
    </source>
</evidence>
<sequence>MSTLHCYFCGGKECKYENWKLWTADSYVGVNAIDGLFCNWITDNILAMQRPSSRLIKEFDLVTKFQEHQIHSIFNLQEAGEHAMCGDGNEPLSGFSYLPETWMDNGNCETMMSIVQVMAYALSSGKRIAVHCHAGFGRTGLSIACYLVYGENMPAETAILQVRSKRPQSVQTKKQSLFVTTFESYLKKLRVVFPRCSAKTISNNRFAESLSLDTIIESQKRYLHGVEQRILRFVPKVIFKVTERLWHLCSRDPVTSVENIQILICSFLSFEGLPKLEPKMIAFQADLNDGSWGVIDNEFDIAFLSNLMLHFITTIATPIVSNSQILLLEKSISDLSKVVPEFDPVVFQTLNYMLSLFRRLPSINTASITLILRHLAILLSSYRSTIAYPQKHWAKKPASTEKAVFKPGISAKALQAPTSMLRDALGSSALTVSTFTLSATRAFQKPAALLQTSNPAPKSMPLNKNTELAHVHPSSSASDHTSDAPTLSKIKTTQSEPLPISKGDSHHSSDNSDTGSDHTKQKLAKSPSEKEKPLVKSMTPAHSNLSIVKSGNLGSAFSSQLEDHYVELREEEPADSLDPLVEFLKFIFTKYEVVNETQAIFVESQILTHPMSPTLNIVELVSQPEFELRVNLAQHHTKKDVNANEESTLMEKATSYVMTTLSGIGANSVMKGGSNDSVPGSPTSTLNRAGMTHDEGTTKLSQDSVFDTTSLRTAALSGLRVMMPSFGRSPLPLDSETNESNSNSKSPEIIESKLLEPIFTDINTGEGEVIHQQ</sequence>
<proteinExistence type="predicted"/>
<dbReference type="PROSITE" id="PS50054">
    <property type="entry name" value="TYR_PHOSPHATASE_DUAL"/>
    <property type="match status" value="1"/>
</dbReference>
<dbReference type="Pfam" id="PF00782">
    <property type="entry name" value="DSPc"/>
    <property type="match status" value="1"/>
</dbReference>
<evidence type="ECO:0000259" key="4">
    <source>
        <dbReference type="PROSITE" id="PS50054"/>
    </source>
</evidence>
<dbReference type="InterPro" id="IPR000340">
    <property type="entry name" value="Dual-sp_phosphatase_cat-dom"/>
</dbReference>
<dbReference type="InterPro" id="IPR050561">
    <property type="entry name" value="PTP"/>
</dbReference>
<evidence type="ECO:0000256" key="1">
    <source>
        <dbReference type="ARBA" id="ARBA00022801"/>
    </source>
</evidence>
<evidence type="ECO:0000259" key="5">
    <source>
        <dbReference type="PROSITE" id="PS50056"/>
    </source>
</evidence>
<keyword evidence="2" id="KW-0904">Protein phosphatase</keyword>
<keyword evidence="7" id="KW-1185">Reference proteome</keyword>
<feature type="compositionally biased region" description="Polar residues" evidence="3">
    <location>
        <begin position="674"/>
        <end position="687"/>
    </location>
</feature>
<feature type="compositionally biased region" description="Basic and acidic residues" evidence="3">
    <location>
        <begin position="503"/>
        <end position="520"/>
    </location>
</feature>
<dbReference type="PROSITE" id="PS00383">
    <property type="entry name" value="TYR_PHOSPHATASE_1"/>
    <property type="match status" value="1"/>
</dbReference>
<evidence type="ECO:0000313" key="7">
    <source>
        <dbReference type="Proteomes" id="UP001648503"/>
    </source>
</evidence>
<reference evidence="6 7" key="1">
    <citation type="submission" date="2021-02" db="EMBL/GenBank/DDBJ databases">
        <title>Variation within the Batrachochytrium salamandrivorans European outbreak.</title>
        <authorList>
            <person name="Kelly M."/>
            <person name="Pasmans F."/>
            <person name="Shea T.P."/>
            <person name="Munoz J.F."/>
            <person name="Carranza S."/>
            <person name="Cuomo C.A."/>
            <person name="Martel A."/>
        </authorList>
    </citation>
    <scope>NUCLEOTIDE SEQUENCE [LARGE SCALE GENOMIC DNA]</scope>
    <source>
        <strain evidence="6 7">AMFP18/2</strain>
    </source>
</reference>
<evidence type="ECO:0000313" key="6">
    <source>
        <dbReference type="EMBL" id="KAH6592548.1"/>
    </source>
</evidence>
<dbReference type="InterPro" id="IPR000387">
    <property type="entry name" value="Tyr_Pase_dom"/>
</dbReference>
<dbReference type="InterPro" id="IPR029021">
    <property type="entry name" value="Prot-tyrosine_phosphatase-like"/>
</dbReference>
<feature type="compositionally biased region" description="Low complexity" evidence="3">
    <location>
        <begin position="738"/>
        <end position="747"/>
    </location>
</feature>
<comment type="caution">
    <text evidence="6">The sequence shown here is derived from an EMBL/GenBank/DDBJ whole genome shotgun (WGS) entry which is preliminary data.</text>
</comment>
<evidence type="ECO:0008006" key="8">
    <source>
        <dbReference type="Google" id="ProtNLM"/>
    </source>
</evidence>
<feature type="domain" description="Tyrosine-protein phosphatase" evidence="4">
    <location>
        <begin position="37"/>
        <end position="191"/>
    </location>
</feature>
<dbReference type="EMBL" id="JAFCIX010000378">
    <property type="protein sequence ID" value="KAH6592548.1"/>
    <property type="molecule type" value="Genomic_DNA"/>
</dbReference>
<dbReference type="PROSITE" id="PS50056">
    <property type="entry name" value="TYR_PHOSPHATASE_2"/>
    <property type="match status" value="1"/>
</dbReference>
<feature type="region of interest" description="Disordered" evidence="3">
    <location>
        <begin position="490"/>
        <end position="539"/>
    </location>
</feature>
<feature type="region of interest" description="Disordered" evidence="3">
    <location>
        <begin position="670"/>
        <end position="697"/>
    </location>
</feature>
<feature type="domain" description="Tyrosine specific protein phosphatases" evidence="5">
    <location>
        <begin position="109"/>
        <end position="177"/>
    </location>
</feature>
<keyword evidence="1" id="KW-0378">Hydrolase</keyword>
<dbReference type="Gene3D" id="3.90.190.10">
    <property type="entry name" value="Protein tyrosine phosphatase superfamily"/>
    <property type="match status" value="1"/>
</dbReference>
<feature type="region of interest" description="Disordered" evidence="3">
    <location>
        <begin position="727"/>
        <end position="749"/>
    </location>
</feature>
<dbReference type="PANTHER" id="PTHR23339">
    <property type="entry name" value="TYROSINE SPECIFIC PROTEIN PHOSPHATASE AND DUAL SPECIFICITY PROTEIN PHOSPHATASE"/>
    <property type="match status" value="1"/>
</dbReference>